<feature type="transmembrane region" description="Helical" evidence="1">
    <location>
        <begin position="195"/>
        <end position="212"/>
    </location>
</feature>
<protein>
    <recommendedName>
        <fullName evidence="4">Membrane protein 6-pyruvoyl-tetrahydropterin synthase-related domain-containing protein</fullName>
    </recommendedName>
</protein>
<feature type="transmembrane region" description="Helical" evidence="1">
    <location>
        <begin position="147"/>
        <end position="163"/>
    </location>
</feature>
<feature type="transmembrane region" description="Helical" evidence="1">
    <location>
        <begin position="218"/>
        <end position="236"/>
    </location>
</feature>
<feature type="transmembrane region" description="Helical" evidence="1">
    <location>
        <begin position="418"/>
        <end position="440"/>
    </location>
</feature>
<sequence length="887" mass="101528">MILLEFIFLGLLSAPLWVWRPVRPLFWPGLAGFISFFALNQSLLNGQKLWLYHDTHSSISNLTQLFSQWIENNLDLGWNPYISGGQPLALFNNISFHTPIYFTKVLSLLLAPSLDHYQVFMLGFLFSFSWAALGCLLFFFVWTSNRTLAFFGFSVFLFGGIYISELGQFAFLNALFYLPWLSFWALLLVKRPTRISLWILAFLLGLSVNYYIPLYVGFVLFALFCCSALPWLFKGSKAPLFAFFRQQPLSLVVALAFLLLGAAPMLESKQQMADYISPTRGWSQSGTISKTHTGAQFNAFVATPCLNSFLSTLISPQSDCTPLSNVHAGFYLGAPVVLLAFLVLGAGRRGLGLAAGSLFVFLLAHAADPLWTWLLDYFPGGNMLRHSFLFGRGLGFVLLLCAVEGLGVLLSPTTRMRFILALFLFANIALPLVLPEMLLFHFQDLLYIWVSTLALIAVAIGKRFITNRTQFHGLLIAGMVLFLIFTGPKPKVSIDEPYTTASFTYPDQWEFYSNLHREIPFDLPPVFNKEVRWFHRDENFNFLVQKDFALLAKDFFSNKEINQLRGRTFHLLEQKPDGFFDFFQFADEIQYLKSTGPEPEGLENIKQGWLFHKYLLPGRIDFLDLVWFPSWNNMPPEHTQSLLLRENNKIQPQLANILPPVGDVPHLHQDQQTHLQHRFKERSRVVSVAVWLQTADEKGLTFFLHDKNNEIVTIHALPRKTKRNQHLYQFKIQKDFKKLDITITNRKPFLVKRVEVIAYPLQANPLAGRLVPLPSENPNRKVLQVNLPEPAYLLRLENYHPDWQVRIDGQPAILDRLKYNFQGLQLPAGKHDISFEFITPYAWKFKMTHAAAMSGFLLMGLLLALEQRESRKRAQQLGHTKLQGRVA</sequence>
<dbReference type="AlphaFoldDB" id="A0A1F6G7X1"/>
<evidence type="ECO:0008006" key="4">
    <source>
        <dbReference type="Google" id="ProtNLM"/>
    </source>
</evidence>
<accession>A0A1F6G7X1</accession>
<feature type="transmembrane region" description="Helical" evidence="1">
    <location>
        <begin position="847"/>
        <end position="865"/>
    </location>
</feature>
<evidence type="ECO:0000313" key="3">
    <source>
        <dbReference type="Proteomes" id="UP000178449"/>
    </source>
</evidence>
<gene>
    <name evidence="2" type="ORF">A2527_04240</name>
</gene>
<feature type="transmembrane region" description="Helical" evidence="1">
    <location>
        <begin position="471"/>
        <end position="488"/>
    </location>
</feature>
<feature type="transmembrane region" description="Helical" evidence="1">
    <location>
        <begin position="25"/>
        <end position="44"/>
    </location>
</feature>
<feature type="transmembrane region" description="Helical" evidence="1">
    <location>
        <begin position="394"/>
        <end position="411"/>
    </location>
</feature>
<organism evidence="2 3">
    <name type="scientific">Candidatus Lambdaproteobacteria bacterium RIFOXYD2_FULL_50_16</name>
    <dbReference type="NCBI Taxonomy" id="1817772"/>
    <lineage>
        <taxon>Bacteria</taxon>
        <taxon>Pseudomonadati</taxon>
        <taxon>Pseudomonadota</taxon>
        <taxon>Candidatus Lambdaproteobacteria</taxon>
    </lineage>
</organism>
<dbReference type="Proteomes" id="UP000178449">
    <property type="component" value="Unassembled WGS sequence"/>
</dbReference>
<feature type="transmembrane region" description="Helical" evidence="1">
    <location>
        <begin position="328"/>
        <end position="346"/>
    </location>
</feature>
<name>A0A1F6G7X1_9PROT</name>
<dbReference type="STRING" id="1817772.A2527_04240"/>
<feature type="transmembrane region" description="Helical" evidence="1">
    <location>
        <begin position="353"/>
        <end position="374"/>
    </location>
</feature>
<keyword evidence="1" id="KW-1133">Transmembrane helix</keyword>
<reference evidence="2 3" key="1">
    <citation type="journal article" date="2016" name="Nat. Commun.">
        <title>Thousands of microbial genomes shed light on interconnected biogeochemical processes in an aquifer system.</title>
        <authorList>
            <person name="Anantharaman K."/>
            <person name="Brown C.T."/>
            <person name="Hug L.A."/>
            <person name="Sharon I."/>
            <person name="Castelle C.J."/>
            <person name="Probst A.J."/>
            <person name="Thomas B.C."/>
            <person name="Singh A."/>
            <person name="Wilkins M.J."/>
            <person name="Karaoz U."/>
            <person name="Brodie E.L."/>
            <person name="Williams K.H."/>
            <person name="Hubbard S.S."/>
            <person name="Banfield J.F."/>
        </authorList>
    </citation>
    <scope>NUCLEOTIDE SEQUENCE [LARGE SCALE GENOMIC DNA]</scope>
</reference>
<feature type="transmembrane region" description="Helical" evidence="1">
    <location>
        <begin position="248"/>
        <end position="266"/>
    </location>
</feature>
<proteinExistence type="predicted"/>
<feature type="transmembrane region" description="Helical" evidence="1">
    <location>
        <begin position="169"/>
        <end position="188"/>
    </location>
</feature>
<feature type="transmembrane region" description="Helical" evidence="1">
    <location>
        <begin position="117"/>
        <end position="140"/>
    </location>
</feature>
<feature type="transmembrane region" description="Helical" evidence="1">
    <location>
        <begin position="446"/>
        <end position="464"/>
    </location>
</feature>
<evidence type="ECO:0000313" key="2">
    <source>
        <dbReference type="EMBL" id="OGG94198.1"/>
    </source>
</evidence>
<keyword evidence="1" id="KW-0472">Membrane</keyword>
<comment type="caution">
    <text evidence="2">The sequence shown here is derived from an EMBL/GenBank/DDBJ whole genome shotgun (WGS) entry which is preliminary data.</text>
</comment>
<evidence type="ECO:0000256" key="1">
    <source>
        <dbReference type="SAM" id="Phobius"/>
    </source>
</evidence>
<dbReference type="EMBL" id="MFNE01000042">
    <property type="protein sequence ID" value="OGG94198.1"/>
    <property type="molecule type" value="Genomic_DNA"/>
</dbReference>
<keyword evidence="1" id="KW-0812">Transmembrane</keyword>